<dbReference type="InterPro" id="IPR036291">
    <property type="entry name" value="NAD(P)-bd_dom_sf"/>
</dbReference>
<protein>
    <submittedName>
        <fullName evidence="5">Oxidoreductase</fullName>
    </submittedName>
</protein>
<dbReference type="InterPro" id="IPR050608">
    <property type="entry name" value="NmrA-type/Isoflavone_red_sf"/>
</dbReference>
<evidence type="ECO:0000313" key="6">
    <source>
        <dbReference type="Proteomes" id="UP001454036"/>
    </source>
</evidence>
<dbReference type="Gene3D" id="3.90.25.10">
    <property type="entry name" value="UDP-galactose 4-epimerase, domain 1"/>
    <property type="match status" value="1"/>
</dbReference>
<keyword evidence="3" id="KW-0560">Oxidoreductase</keyword>
<proteinExistence type="inferred from homology"/>
<evidence type="ECO:0000313" key="5">
    <source>
        <dbReference type="EMBL" id="GAA0172744.1"/>
    </source>
</evidence>
<dbReference type="InterPro" id="IPR008030">
    <property type="entry name" value="NmrA-like"/>
</dbReference>
<dbReference type="GO" id="GO:0010283">
    <property type="term" value="F:pinoresinol reductase activity"/>
    <property type="evidence" value="ECO:0007669"/>
    <property type="project" value="UniProtKB-ARBA"/>
</dbReference>
<comment type="caution">
    <text evidence="5">The sequence shown here is derived from an EMBL/GenBank/DDBJ whole genome shotgun (WGS) entry which is preliminary data.</text>
</comment>
<dbReference type="InterPro" id="IPR045312">
    <property type="entry name" value="PCBER-like"/>
</dbReference>
<dbReference type="EMBL" id="BAABME010008265">
    <property type="protein sequence ID" value="GAA0172744.1"/>
    <property type="molecule type" value="Genomic_DNA"/>
</dbReference>
<keyword evidence="2" id="KW-0521">NADP</keyword>
<accession>A0AAV3R8L7</accession>
<keyword evidence="6" id="KW-1185">Reference proteome</keyword>
<comment type="similarity">
    <text evidence="1">Belongs to the NmrA-type oxidoreductase family. Isoflavone reductase subfamily.</text>
</comment>
<dbReference type="GO" id="GO:0009807">
    <property type="term" value="P:lignan biosynthetic process"/>
    <property type="evidence" value="ECO:0007669"/>
    <property type="project" value="UniProtKB-ARBA"/>
</dbReference>
<reference evidence="5 6" key="1">
    <citation type="submission" date="2024-01" db="EMBL/GenBank/DDBJ databases">
        <title>The complete chloroplast genome sequence of Lithospermum erythrorhizon: insights into the phylogenetic relationship among Boraginaceae species and the maternal lineages of purple gromwells.</title>
        <authorList>
            <person name="Okada T."/>
            <person name="Watanabe K."/>
        </authorList>
    </citation>
    <scope>NUCLEOTIDE SEQUENCE [LARGE SCALE GENOMIC DNA]</scope>
</reference>
<gene>
    <name evidence="5" type="ORF">LIER_26507</name>
</gene>
<evidence type="ECO:0000256" key="2">
    <source>
        <dbReference type="ARBA" id="ARBA00022857"/>
    </source>
</evidence>
<dbReference type="CDD" id="cd05259">
    <property type="entry name" value="PCBER_SDR_a"/>
    <property type="match status" value="1"/>
</dbReference>
<dbReference type="Gene3D" id="3.40.50.720">
    <property type="entry name" value="NAD(P)-binding Rossmann-like Domain"/>
    <property type="match status" value="1"/>
</dbReference>
<sequence length="320" mass="36108">MLKSDKMGKSKILIVGGTGYIGRRIVKASLAQGHETYVLKRQEIGLDIEKIQMLLSFKEQGAHLVDGSFSDHQSLVNAIKQVDVVISTMSGVHFRSHNLLMQLKLIEAIKEAGNIKRFLPSEFGMDPARMDHALPPGRETFDEKMIVRKAIEYAKIPYTYVSANCFAGYFVGNLSQMGSLLPPKDKVLVYGDGNVKAVYMDEDDVGTYTMKTVDDHRTLNKTVYLRPPNNILSQMELIEKWENITNTKLEKNNISGHDFLALMKGMDKAGQAGIGHFYHIFYEGCLTNFEIGEDNNGVEASELYPEVQYTRMDTYLKRYA</sequence>
<organism evidence="5 6">
    <name type="scientific">Lithospermum erythrorhizon</name>
    <name type="common">Purple gromwell</name>
    <name type="synonym">Lithospermum officinale var. erythrorhizon</name>
    <dbReference type="NCBI Taxonomy" id="34254"/>
    <lineage>
        <taxon>Eukaryota</taxon>
        <taxon>Viridiplantae</taxon>
        <taxon>Streptophyta</taxon>
        <taxon>Embryophyta</taxon>
        <taxon>Tracheophyta</taxon>
        <taxon>Spermatophyta</taxon>
        <taxon>Magnoliopsida</taxon>
        <taxon>eudicotyledons</taxon>
        <taxon>Gunneridae</taxon>
        <taxon>Pentapetalae</taxon>
        <taxon>asterids</taxon>
        <taxon>lamiids</taxon>
        <taxon>Boraginales</taxon>
        <taxon>Boraginaceae</taxon>
        <taxon>Boraginoideae</taxon>
        <taxon>Lithospermeae</taxon>
        <taxon>Lithospermum</taxon>
    </lineage>
</organism>
<evidence type="ECO:0000256" key="3">
    <source>
        <dbReference type="ARBA" id="ARBA00023002"/>
    </source>
</evidence>
<dbReference type="PANTHER" id="PTHR43349">
    <property type="entry name" value="PINORESINOL REDUCTASE-RELATED"/>
    <property type="match status" value="1"/>
</dbReference>
<dbReference type="PANTHER" id="PTHR43349:SF4">
    <property type="entry name" value="PINORESINOL REDUCTASE 1-RELATED"/>
    <property type="match status" value="1"/>
</dbReference>
<dbReference type="Proteomes" id="UP001454036">
    <property type="component" value="Unassembled WGS sequence"/>
</dbReference>
<dbReference type="AlphaFoldDB" id="A0AAV3R8L7"/>
<feature type="domain" description="NmrA-like" evidence="4">
    <location>
        <begin position="9"/>
        <end position="316"/>
    </location>
</feature>
<dbReference type="Pfam" id="PF05368">
    <property type="entry name" value="NmrA"/>
    <property type="match status" value="1"/>
</dbReference>
<dbReference type="SUPFAM" id="SSF51735">
    <property type="entry name" value="NAD(P)-binding Rossmann-fold domains"/>
    <property type="match status" value="1"/>
</dbReference>
<evidence type="ECO:0000256" key="1">
    <source>
        <dbReference type="ARBA" id="ARBA00005725"/>
    </source>
</evidence>
<name>A0AAV3R8L7_LITER</name>
<evidence type="ECO:0000259" key="4">
    <source>
        <dbReference type="Pfam" id="PF05368"/>
    </source>
</evidence>